<dbReference type="EMBL" id="MLFT02000005">
    <property type="protein sequence ID" value="PHT48049.1"/>
    <property type="molecule type" value="Genomic_DNA"/>
</dbReference>
<sequence length="115" mass="13121">MLPTYLSNSCLFENTERTDWSTLEAYKEKLGMQNCGISHNLFDVEYIQNIPEQASDSLDFGVFVIAYVEILSVGQQVHSCDFEAASQRARYDSLLWNHKVTKTEKGYTSDNDDPP</sequence>
<proteinExistence type="predicted"/>
<dbReference type="OrthoDB" id="1297091at2759"/>
<evidence type="ECO:0008006" key="3">
    <source>
        <dbReference type="Google" id="ProtNLM"/>
    </source>
</evidence>
<name>A0A2G2WS93_CAPBA</name>
<dbReference type="PANTHER" id="PTHR33022:SF13">
    <property type="entry name" value="UBIQUITIN-LIKE PROTEASE FAMILY PROFILE DOMAIN-CONTAINING PROTEIN"/>
    <property type="match status" value="1"/>
</dbReference>
<reference evidence="1 2" key="1">
    <citation type="journal article" date="2017" name="Genome Biol.">
        <title>New reference genome sequences of hot pepper reveal the massive evolution of plant disease-resistance genes by retroduplication.</title>
        <authorList>
            <person name="Kim S."/>
            <person name="Park J."/>
            <person name="Yeom S.I."/>
            <person name="Kim Y.M."/>
            <person name="Seo E."/>
            <person name="Kim K.T."/>
            <person name="Kim M.S."/>
            <person name="Lee J.M."/>
            <person name="Cheong K."/>
            <person name="Shin H.S."/>
            <person name="Kim S.B."/>
            <person name="Han K."/>
            <person name="Lee J."/>
            <person name="Park M."/>
            <person name="Lee H.A."/>
            <person name="Lee H.Y."/>
            <person name="Lee Y."/>
            <person name="Oh S."/>
            <person name="Lee J.H."/>
            <person name="Choi E."/>
            <person name="Choi E."/>
            <person name="Lee S.E."/>
            <person name="Jeon J."/>
            <person name="Kim H."/>
            <person name="Choi G."/>
            <person name="Song H."/>
            <person name="Lee J."/>
            <person name="Lee S.C."/>
            <person name="Kwon J.K."/>
            <person name="Lee H.Y."/>
            <person name="Koo N."/>
            <person name="Hong Y."/>
            <person name="Kim R.W."/>
            <person name="Kang W.H."/>
            <person name="Huh J.H."/>
            <person name="Kang B.C."/>
            <person name="Yang T.J."/>
            <person name="Lee Y.H."/>
            <person name="Bennetzen J.L."/>
            <person name="Choi D."/>
        </authorList>
    </citation>
    <scope>NUCLEOTIDE SEQUENCE [LARGE SCALE GENOMIC DNA]</scope>
    <source>
        <strain evidence="2">cv. PBC81</strain>
    </source>
</reference>
<protein>
    <recommendedName>
        <fullName evidence="3">Ubiquitin-like protease family profile domain-containing protein</fullName>
    </recommendedName>
</protein>
<keyword evidence="2" id="KW-1185">Reference proteome</keyword>
<gene>
    <name evidence="1" type="ORF">CQW23_12257</name>
</gene>
<comment type="caution">
    <text evidence="1">The sequence shown here is derived from an EMBL/GenBank/DDBJ whole genome shotgun (WGS) entry which is preliminary data.</text>
</comment>
<dbReference type="Proteomes" id="UP000224567">
    <property type="component" value="Unassembled WGS sequence"/>
</dbReference>
<dbReference type="PANTHER" id="PTHR33022">
    <property type="entry name" value="DUF1985 DOMAIN-CONTAINING PROTEIN"/>
    <property type="match status" value="1"/>
</dbReference>
<reference evidence="2" key="2">
    <citation type="journal article" date="2017" name="J. Anim. Genet.">
        <title>Multiple reference genome sequences of hot pepper reveal the massive evolution of plant disease resistance genes by retroduplication.</title>
        <authorList>
            <person name="Kim S."/>
            <person name="Park J."/>
            <person name="Yeom S.-I."/>
            <person name="Kim Y.-M."/>
            <person name="Seo E."/>
            <person name="Kim K.-T."/>
            <person name="Kim M.-S."/>
            <person name="Lee J.M."/>
            <person name="Cheong K."/>
            <person name="Shin H.-S."/>
            <person name="Kim S.-B."/>
            <person name="Han K."/>
            <person name="Lee J."/>
            <person name="Park M."/>
            <person name="Lee H.-A."/>
            <person name="Lee H.-Y."/>
            <person name="Lee Y."/>
            <person name="Oh S."/>
            <person name="Lee J.H."/>
            <person name="Choi E."/>
            <person name="Choi E."/>
            <person name="Lee S.E."/>
            <person name="Jeon J."/>
            <person name="Kim H."/>
            <person name="Choi G."/>
            <person name="Song H."/>
            <person name="Lee J."/>
            <person name="Lee S.-C."/>
            <person name="Kwon J.-K."/>
            <person name="Lee H.-Y."/>
            <person name="Koo N."/>
            <person name="Hong Y."/>
            <person name="Kim R.W."/>
            <person name="Kang W.-H."/>
            <person name="Huh J.H."/>
            <person name="Kang B.-C."/>
            <person name="Yang T.-J."/>
            <person name="Lee Y.-H."/>
            <person name="Bennetzen J.L."/>
            <person name="Choi D."/>
        </authorList>
    </citation>
    <scope>NUCLEOTIDE SEQUENCE [LARGE SCALE GENOMIC DNA]</scope>
    <source>
        <strain evidence="2">cv. PBC81</strain>
    </source>
</reference>
<dbReference type="AlphaFoldDB" id="A0A2G2WS93"/>
<organism evidence="1 2">
    <name type="scientific">Capsicum baccatum</name>
    <name type="common">Peruvian pepper</name>
    <dbReference type="NCBI Taxonomy" id="33114"/>
    <lineage>
        <taxon>Eukaryota</taxon>
        <taxon>Viridiplantae</taxon>
        <taxon>Streptophyta</taxon>
        <taxon>Embryophyta</taxon>
        <taxon>Tracheophyta</taxon>
        <taxon>Spermatophyta</taxon>
        <taxon>Magnoliopsida</taxon>
        <taxon>eudicotyledons</taxon>
        <taxon>Gunneridae</taxon>
        <taxon>Pentapetalae</taxon>
        <taxon>asterids</taxon>
        <taxon>lamiids</taxon>
        <taxon>Solanales</taxon>
        <taxon>Solanaceae</taxon>
        <taxon>Solanoideae</taxon>
        <taxon>Capsiceae</taxon>
        <taxon>Capsicum</taxon>
    </lineage>
</organism>
<evidence type="ECO:0000313" key="1">
    <source>
        <dbReference type="EMBL" id="PHT48049.1"/>
    </source>
</evidence>
<accession>A0A2G2WS93</accession>
<dbReference type="Gene3D" id="3.40.395.10">
    <property type="entry name" value="Adenoviral Proteinase, Chain A"/>
    <property type="match status" value="1"/>
</dbReference>
<evidence type="ECO:0000313" key="2">
    <source>
        <dbReference type="Proteomes" id="UP000224567"/>
    </source>
</evidence>